<name>A0A1R3RKA5_ASPC5</name>
<dbReference type="Proteomes" id="UP000188318">
    <property type="component" value="Unassembled WGS sequence"/>
</dbReference>
<keyword evidence="2" id="KW-1185">Reference proteome</keyword>
<evidence type="ECO:0000313" key="1">
    <source>
        <dbReference type="EMBL" id="OOF94908.1"/>
    </source>
</evidence>
<dbReference type="EMBL" id="KV907501">
    <property type="protein sequence ID" value="OOF94908.1"/>
    <property type="molecule type" value="Genomic_DNA"/>
</dbReference>
<organism evidence="1 2">
    <name type="scientific">Aspergillus carbonarius (strain ITEM 5010)</name>
    <dbReference type="NCBI Taxonomy" id="602072"/>
    <lineage>
        <taxon>Eukaryota</taxon>
        <taxon>Fungi</taxon>
        <taxon>Dikarya</taxon>
        <taxon>Ascomycota</taxon>
        <taxon>Pezizomycotina</taxon>
        <taxon>Eurotiomycetes</taxon>
        <taxon>Eurotiomycetidae</taxon>
        <taxon>Eurotiales</taxon>
        <taxon>Aspergillaceae</taxon>
        <taxon>Aspergillus</taxon>
        <taxon>Aspergillus subgen. Circumdati</taxon>
    </lineage>
</organism>
<protein>
    <submittedName>
        <fullName evidence="1">Uncharacterized protein</fullName>
    </submittedName>
</protein>
<feature type="non-terminal residue" evidence="1">
    <location>
        <position position="143"/>
    </location>
</feature>
<proteinExistence type="predicted"/>
<accession>A0A1R3RKA5</accession>
<gene>
    <name evidence="1" type="ORF">ASPCADRAFT_208560</name>
</gene>
<reference evidence="2" key="1">
    <citation type="journal article" date="2017" name="Genome Biol.">
        <title>Comparative genomics reveals high biological diversity and specific adaptations in the industrially and medically important fungal genus Aspergillus.</title>
        <authorList>
            <person name="de Vries R.P."/>
            <person name="Riley R."/>
            <person name="Wiebenga A."/>
            <person name="Aguilar-Osorio G."/>
            <person name="Amillis S."/>
            <person name="Uchima C.A."/>
            <person name="Anderluh G."/>
            <person name="Asadollahi M."/>
            <person name="Askin M."/>
            <person name="Barry K."/>
            <person name="Battaglia E."/>
            <person name="Bayram O."/>
            <person name="Benocci T."/>
            <person name="Braus-Stromeyer S.A."/>
            <person name="Caldana C."/>
            <person name="Canovas D."/>
            <person name="Cerqueira G.C."/>
            <person name="Chen F."/>
            <person name="Chen W."/>
            <person name="Choi C."/>
            <person name="Clum A."/>
            <person name="Dos Santos R.A."/>
            <person name="Damasio A.R."/>
            <person name="Diallinas G."/>
            <person name="Emri T."/>
            <person name="Fekete E."/>
            <person name="Flipphi M."/>
            <person name="Freyberg S."/>
            <person name="Gallo A."/>
            <person name="Gournas C."/>
            <person name="Habgood R."/>
            <person name="Hainaut M."/>
            <person name="Harispe M.L."/>
            <person name="Henrissat B."/>
            <person name="Hilden K.S."/>
            <person name="Hope R."/>
            <person name="Hossain A."/>
            <person name="Karabika E."/>
            <person name="Karaffa L."/>
            <person name="Karanyi Z."/>
            <person name="Krasevec N."/>
            <person name="Kuo A."/>
            <person name="Kusch H."/>
            <person name="LaButti K."/>
            <person name="Lagendijk E.L."/>
            <person name="Lapidus A."/>
            <person name="Levasseur A."/>
            <person name="Lindquist E."/>
            <person name="Lipzen A."/>
            <person name="Logrieco A.F."/>
            <person name="MacCabe A."/>
            <person name="Maekelae M.R."/>
            <person name="Malavazi I."/>
            <person name="Melin P."/>
            <person name="Meyer V."/>
            <person name="Mielnichuk N."/>
            <person name="Miskei M."/>
            <person name="Molnar A.P."/>
            <person name="Mule G."/>
            <person name="Ngan C.Y."/>
            <person name="Orejas M."/>
            <person name="Orosz E."/>
            <person name="Ouedraogo J.P."/>
            <person name="Overkamp K.M."/>
            <person name="Park H.-S."/>
            <person name="Perrone G."/>
            <person name="Piumi F."/>
            <person name="Punt P.J."/>
            <person name="Ram A.F."/>
            <person name="Ramon A."/>
            <person name="Rauscher S."/>
            <person name="Record E."/>
            <person name="Riano-Pachon D.M."/>
            <person name="Robert V."/>
            <person name="Roehrig J."/>
            <person name="Ruller R."/>
            <person name="Salamov A."/>
            <person name="Salih N.S."/>
            <person name="Samson R.A."/>
            <person name="Sandor E."/>
            <person name="Sanguinetti M."/>
            <person name="Schuetze T."/>
            <person name="Sepcic K."/>
            <person name="Shelest E."/>
            <person name="Sherlock G."/>
            <person name="Sophianopoulou V."/>
            <person name="Squina F.M."/>
            <person name="Sun H."/>
            <person name="Susca A."/>
            <person name="Todd R.B."/>
            <person name="Tsang A."/>
            <person name="Unkles S.E."/>
            <person name="van de Wiele N."/>
            <person name="van Rossen-Uffink D."/>
            <person name="Oliveira J.V."/>
            <person name="Vesth T.C."/>
            <person name="Visser J."/>
            <person name="Yu J.-H."/>
            <person name="Zhou M."/>
            <person name="Andersen M.R."/>
            <person name="Archer D.B."/>
            <person name="Baker S.E."/>
            <person name="Benoit I."/>
            <person name="Brakhage A.A."/>
            <person name="Braus G.H."/>
            <person name="Fischer R."/>
            <person name="Frisvad J.C."/>
            <person name="Goldman G.H."/>
            <person name="Houbraken J."/>
            <person name="Oakley B."/>
            <person name="Pocsi I."/>
            <person name="Scazzocchio C."/>
            <person name="Seiboth B."/>
            <person name="vanKuyk P.A."/>
            <person name="Wortman J."/>
            <person name="Dyer P.S."/>
            <person name="Grigoriev I.V."/>
        </authorList>
    </citation>
    <scope>NUCLEOTIDE SEQUENCE [LARGE SCALE GENOMIC DNA]</scope>
    <source>
        <strain evidence="2">ITEM 5010</strain>
    </source>
</reference>
<sequence length="143" mass="16361">MREIITSRFHPGRQPVMSEVLYAQLTRWKVELVPTLTWNAEVPDPSNPFSMSLSVQYNNHLILIYLGNMRGEDICRRDEHEIEGIVDSAAHHISTVVCKLFTKSALLTVPHELYHSIFLAQAAFYERMRSPNKLVARLGQSAL</sequence>
<dbReference type="VEuPathDB" id="FungiDB:ASPCADRAFT_208560"/>
<dbReference type="OrthoDB" id="5121955at2759"/>
<evidence type="ECO:0000313" key="2">
    <source>
        <dbReference type="Proteomes" id="UP000188318"/>
    </source>
</evidence>
<dbReference type="AlphaFoldDB" id="A0A1R3RKA5"/>